<dbReference type="RefSeq" id="WP_067557674.1">
    <property type="nucleotide sequence ID" value="NZ_CAMTBT010000021.1"/>
</dbReference>
<keyword evidence="2" id="KW-0812">Transmembrane</keyword>
<dbReference type="KEGG" id="fro:AALO17_16660"/>
<keyword evidence="2" id="KW-0472">Membrane</keyword>
<evidence type="ECO:0000313" key="5">
    <source>
        <dbReference type="Proteomes" id="UP000069771"/>
    </source>
</evidence>
<dbReference type="Gene3D" id="2.60.40.10">
    <property type="entry name" value="Immunoglobulins"/>
    <property type="match status" value="1"/>
</dbReference>
<reference evidence="4 5" key="1">
    <citation type="journal article" date="2016" name="Gut Pathog.">
        <title>Whole genome sequencing of "Faecalibaculum rodentium" ALO17, isolated from C57BL/6J laboratory mouse feces.</title>
        <authorList>
            <person name="Lim S."/>
            <person name="Chang D.H."/>
            <person name="Ahn S."/>
            <person name="Kim B.C."/>
        </authorList>
    </citation>
    <scope>NUCLEOTIDE SEQUENCE [LARGE SCALE GENOMIC DNA]</scope>
    <source>
        <strain evidence="4 5">Alo17</strain>
    </source>
</reference>
<evidence type="ECO:0008006" key="6">
    <source>
        <dbReference type="Google" id="ProtNLM"/>
    </source>
</evidence>
<sequence length="242" mass="26811">MKVIRKLAACLAALLLCMGLPVQAEQLDYIDLDHPASLRFEVHTPKGEPVPGGTITIYKVANIVQTASGYEFEAVPEFAGIVTNERLNEQLANHDLDVNHELSRELMEYAQKQKYAGESEQVPETGIADFSTADHDISLGLWLVTQPEAAPGYEAMPPFLISLPRAIYENGSEIPVYEYDVFATPKSDPKKLPVTPPKDKTPQKPGKTPTSTETGWMQYAGLLLLSLVFIVLLLFNLRKESR</sequence>
<feature type="chain" id="PRO_5007301993" description="Gram-positive pilin subunit D1 N-terminal domain-containing protein" evidence="3">
    <location>
        <begin position="25"/>
        <end position="242"/>
    </location>
</feature>
<dbReference type="AlphaFoldDB" id="A0A140DVX3"/>
<organism evidence="4 5">
    <name type="scientific">Faecalibaculum rodentium</name>
    <dbReference type="NCBI Taxonomy" id="1702221"/>
    <lineage>
        <taxon>Bacteria</taxon>
        <taxon>Bacillati</taxon>
        <taxon>Bacillota</taxon>
        <taxon>Erysipelotrichia</taxon>
        <taxon>Erysipelotrichales</taxon>
        <taxon>Erysipelotrichaceae</taxon>
        <taxon>Faecalibaculum</taxon>
    </lineage>
</organism>
<dbReference type="GeneID" id="78478331"/>
<dbReference type="EMBL" id="CP011391">
    <property type="protein sequence ID" value="AMK54800.1"/>
    <property type="molecule type" value="Genomic_DNA"/>
</dbReference>
<proteinExistence type="predicted"/>
<feature type="signal peptide" evidence="3">
    <location>
        <begin position="1"/>
        <end position="24"/>
    </location>
</feature>
<feature type="compositionally biased region" description="Basic and acidic residues" evidence="1">
    <location>
        <begin position="188"/>
        <end position="202"/>
    </location>
</feature>
<keyword evidence="2" id="KW-1133">Transmembrane helix</keyword>
<feature type="region of interest" description="Disordered" evidence="1">
    <location>
        <begin position="188"/>
        <end position="212"/>
    </location>
</feature>
<evidence type="ECO:0000313" key="4">
    <source>
        <dbReference type="EMBL" id="AMK54800.1"/>
    </source>
</evidence>
<gene>
    <name evidence="4" type="ORF">AALO17_16660</name>
</gene>
<evidence type="ECO:0000256" key="3">
    <source>
        <dbReference type="SAM" id="SignalP"/>
    </source>
</evidence>
<keyword evidence="5" id="KW-1185">Reference proteome</keyword>
<dbReference type="InterPro" id="IPR013783">
    <property type="entry name" value="Ig-like_fold"/>
</dbReference>
<protein>
    <recommendedName>
        <fullName evidence="6">Gram-positive pilin subunit D1 N-terminal domain-containing protein</fullName>
    </recommendedName>
</protein>
<keyword evidence="3" id="KW-0732">Signal</keyword>
<dbReference type="STRING" id="1702221.AALO17_16660"/>
<name>A0A140DVX3_9FIRM</name>
<accession>A0A140DVX3</accession>
<evidence type="ECO:0000256" key="1">
    <source>
        <dbReference type="SAM" id="MobiDB-lite"/>
    </source>
</evidence>
<dbReference type="OrthoDB" id="3199332at2"/>
<feature type="transmembrane region" description="Helical" evidence="2">
    <location>
        <begin position="216"/>
        <end position="237"/>
    </location>
</feature>
<evidence type="ECO:0000256" key="2">
    <source>
        <dbReference type="SAM" id="Phobius"/>
    </source>
</evidence>
<dbReference type="Proteomes" id="UP000069771">
    <property type="component" value="Chromosome"/>
</dbReference>